<dbReference type="Proteomes" id="UP000799302">
    <property type="component" value="Unassembled WGS sequence"/>
</dbReference>
<dbReference type="InterPro" id="IPR001810">
    <property type="entry name" value="F-box_dom"/>
</dbReference>
<evidence type="ECO:0000259" key="1">
    <source>
        <dbReference type="PROSITE" id="PS50181"/>
    </source>
</evidence>
<dbReference type="AlphaFoldDB" id="A0A6A6TWW1"/>
<evidence type="ECO:0000313" key="3">
    <source>
        <dbReference type="Proteomes" id="UP000799302"/>
    </source>
</evidence>
<reference evidence="2" key="1">
    <citation type="journal article" date="2020" name="Stud. Mycol.">
        <title>101 Dothideomycetes genomes: a test case for predicting lifestyles and emergence of pathogens.</title>
        <authorList>
            <person name="Haridas S."/>
            <person name="Albert R."/>
            <person name="Binder M."/>
            <person name="Bloem J."/>
            <person name="Labutti K."/>
            <person name="Salamov A."/>
            <person name="Andreopoulos B."/>
            <person name="Baker S."/>
            <person name="Barry K."/>
            <person name="Bills G."/>
            <person name="Bluhm B."/>
            <person name="Cannon C."/>
            <person name="Castanera R."/>
            <person name="Culley D."/>
            <person name="Daum C."/>
            <person name="Ezra D."/>
            <person name="Gonzalez J."/>
            <person name="Henrissat B."/>
            <person name="Kuo A."/>
            <person name="Liang C."/>
            <person name="Lipzen A."/>
            <person name="Lutzoni F."/>
            <person name="Magnuson J."/>
            <person name="Mondo S."/>
            <person name="Nolan M."/>
            <person name="Ohm R."/>
            <person name="Pangilinan J."/>
            <person name="Park H.-J."/>
            <person name="Ramirez L."/>
            <person name="Alfaro M."/>
            <person name="Sun H."/>
            <person name="Tritt A."/>
            <person name="Yoshinaga Y."/>
            <person name="Zwiers L.-H."/>
            <person name="Turgeon B."/>
            <person name="Goodwin S."/>
            <person name="Spatafora J."/>
            <person name="Crous P."/>
            <person name="Grigoriev I."/>
        </authorList>
    </citation>
    <scope>NUCLEOTIDE SEQUENCE</scope>
    <source>
        <strain evidence="2">CBS 115976</strain>
    </source>
</reference>
<keyword evidence="3" id="KW-1185">Reference proteome</keyword>
<feature type="domain" description="F-box" evidence="1">
    <location>
        <begin position="1"/>
        <end position="46"/>
    </location>
</feature>
<dbReference type="PROSITE" id="PS50181">
    <property type="entry name" value="FBOX"/>
    <property type="match status" value="1"/>
</dbReference>
<name>A0A6A6TWW1_9PEZI</name>
<evidence type="ECO:0000313" key="2">
    <source>
        <dbReference type="EMBL" id="KAF2664549.1"/>
    </source>
</evidence>
<dbReference type="OrthoDB" id="3785457at2759"/>
<proteinExistence type="predicted"/>
<gene>
    <name evidence="2" type="ORF">BT63DRAFT_429309</name>
</gene>
<dbReference type="EMBL" id="MU004242">
    <property type="protein sequence ID" value="KAF2664549.1"/>
    <property type="molecule type" value="Genomic_DNA"/>
</dbReference>
<accession>A0A6A6TWW1</accession>
<organism evidence="2 3">
    <name type="scientific">Microthyrium microscopicum</name>
    <dbReference type="NCBI Taxonomy" id="703497"/>
    <lineage>
        <taxon>Eukaryota</taxon>
        <taxon>Fungi</taxon>
        <taxon>Dikarya</taxon>
        <taxon>Ascomycota</taxon>
        <taxon>Pezizomycotina</taxon>
        <taxon>Dothideomycetes</taxon>
        <taxon>Dothideomycetes incertae sedis</taxon>
        <taxon>Microthyriales</taxon>
        <taxon>Microthyriaceae</taxon>
        <taxon>Microthyrium</taxon>
    </lineage>
</organism>
<sequence length="663" mass="74797">MLLLDLPPEIIRDIIDAIPDLRDLKSLAEVSKSLYASTLPALYKSVVVGSRHRHPRAEDLDVDSLVQSGSRTRRRLHYTEALEIDTATPQRCVHDQSTFYEDYPSSDKSRFEELTGKVITLLQKLKDHNLKAFSWSVNSCMPPKILGPDGYLVLKQAGIENMSLKTDYNCGNELYPREAHKLALTAFTKLKRLSWLGVSSREDFETLRDFFKTSADQLNELVLEGVLHRKVQSEFGNWDGEQQPGIFNSGHIFSEKILGVRPGIETVLFSSIVKLSLGSIPLGTNNSRELAYAFNIGQLQSLKLRFCPGWESLLQAICKVYPKDSLKLKSFELQSDYDAQPASAENQAPLGQSAIEHFLGHFCGLQQLSIGTSEHIAGKMIWVAVANHGDTLKSFVNHVSRRNEYQETCDQRYLGLNPEEFPKLASSTGCNPLASLKLEYIGLSCVPALLKSILGPMRGKSQLRVIHLRQSTRDLDAYPCYAFQSDVEPINPADEDYLLEFALAEPEPTDSIPVILEQQWERTSLDEGPYVKVQDLPPLTNSFHNFASWVFGESGFPSLEILAYGDFSYTGDASANVLLTRCKKEAYVEGGPPFRRVEKAEDDRLQYLLWKHWSGLTALPVNYLTHDIEDYEQEDIDQITNQFGNFNVEEDQGFGTYSYYDDF</sequence>
<protein>
    <recommendedName>
        <fullName evidence="1">F-box domain-containing protein</fullName>
    </recommendedName>
</protein>